<sequence>MRTTTNEEVALCYIVMVNNPVGVMVVVDPPNIELVFVPLSPLRKRREPVDLGFRLNKIRVFDIYNEYRWKDRHVQICQIAFERYFISGFPLFHILEIFNITGCLGHCRDRPHTGGDILHPLSNTGIAGEAEGIEAVLRILVAESKGFKSPDHLLRQAKPVLPLLLRIKGIQLSRSSAPASQADAAAIPQKQGDSPLL</sequence>
<gene>
    <name evidence="1" type="ORF">HHK36_008987</name>
</gene>
<proteinExistence type="predicted"/>
<accession>A0A834ZK19</accession>
<comment type="caution">
    <text evidence="1">The sequence shown here is derived from an EMBL/GenBank/DDBJ whole genome shotgun (WGS) entry which is preliminary data.</text>
</comment>
<keyword evidence="2" id="KW-1185">Reference proteome</keyword>
<dbReference type="EMBL" id="JABCRI010000006">
    <property type="protein sequence ID" value="KAF8404107.1"/>
    <property type="molecule type" value="Genomic_DNA"/>
</dbReference>
<evidence type="ECO:0000313" key="1">
    <source>
        <dbReference type="EMBL" id="KAF8404107.1"/>
    </source>
</evidence>
<organism evidence="1 2">
    <name type="scientific">Tetracentron sinense</name>
    <name type="common">Spur-leaf</name>
    <dbReference type="NCBI Taxonomy" id="13715"/>
    <lineage>
        <taxon>Eukaryota</taxon>
        <taxon>Viridiplantae</taxon>
        <taxon>Streptophyta</taxon>
        <taxon>Embryophyta</taxon>
        <taxon>Tracheophyta</taxon>
        <taxon>Spermatophyta</taxon>
        <taxon>Magnoliopsida</taxon>
        <taxon>Trochodendrales</taxon>
        <taxon>Trochodendraceae</taxon>
        <taxon>Tetracentron</taxon>
    </lineage>
</organism>
<evidence type="ECO:0000313" key="2">
    <source>
        <dbReference type="Proteomes" id="UP000655225"/>
    </source>
</evidence>
<name>A0A834ZK19_TETSI</name>
<dbReference type="AlphaFoldDB" id="A0A834ZK19"/>
<reference evidence="1 2" key="1">
    <citation type="submission" date="2020-04" db="EMBL/GenBank/DDBJ databases">
        <title>Plant Genome Project.</title>
        <authorList>
            <person name="Zhang R.-G."/>
        </authorList>
    </citation>
    <scope>NUCLEOTIDE SEQUENCE [LARGE SCALE GENOMIC DNA]</scope>
    <source>
        <strain evidence="1">YNK0</strain>
        <tissue evidence="1">Leaf</tissue>
    </source>
</reference>
<dbReference type="Proteomes" id="UP000655225">
    <property type="component" value="Unassembled WGS sequence"/>
</dbReference>
<protein>
    <submittedName>
        <fullName evidence="1">Uncharacterized protein</fullName>
    </submittedName>
</protein>